<evidence type="ECO:0000256" key="2">
    <source>
        <dbReference type="ARBA" id="ARBA00022475"/>
    </source>
</evidence>
<evidence type="ECO:0000256" key="7">
    <source>
        <dbReference type="ARBA" id="ARBA00023136"/>
    </source>
</evidence>
<dbReference type="RefSeq" id="WP_016856673.1">
    <property type="nucleotide sequence ID" value="NZ_CP016303.1"/>
</dbReference>
<dbReference type="InterPro" id="IPR017871">
    <property type="entry name" value="ABC_transporter-like_CS"/>
</dbReference>
<dbReference type="InterPro" id="IPR005968">
    <property type="entry name" value="Thiamine_ABC_ThiQ"/>
</dbReference>
<dbReference type="OrthoDB" id="9802264at2"/>
<dbReference type="NCBIfam" id="NF008039">
    <property type="entry name" value="PRK10771.1"/>
    <property type="match status" value="1"/>
</dbReference>
<protein>
    <submittedName>
        <fullName evidence="8">Thiamine ABC transporter ATP-binding protein</fullName>
    </submittedName>
</protein>
<evidence type="ECO:0000256" key="3">
    <source>
        <dbReference type="ARBA" id="ARBA00022519"/>
    </source>
</evidence>
<dbReference type="InterPro" id="IPR003439">
    <property type="entry name" value="ABC_transporter-like_ATP-bd"/>
</dbReference>
<dbReference type="AlphaFoldDB" id="A0A249DWF8"/>
<dbReference type="InterPro" id="IPR027417">
    <property type="entry name" value="P-loop_NTPase"/>
</dbReference>
<dbReference type="GO" id="GO:0071934">
    <property type="term" value="P:thiamine transmembrane transport"/>
    <property type="evidence" value="ECO:0007669"/>
    <property type="project" value="InterPro"/>
</dbReference>
<dbReference type="PROSITE" id="PS00211">
    <property type="entry name" value="ABC_TRANSPORTER_1"/>
    <property type="match status" value="1"/>
</dbReference>
<dbReference type="GO" id="GO:0005524">
    <property type="term" value="F:ATP binding"/>
    <property type="evidence" value="ECO:0007669"/>
    <property type="project" value="UniProtKB-KW"/>
</dbReference>
<dbReference type="NCBIfam" id="TIGR01277">
    <property type="entry name" value="thiQ"/>
    <property type="match status" value="1"/>
</dbReference>
<sequence length="234" mass="26015">MLILEDVIYLYDGLHMHFNFQINQNERVAILGPSGAGKSTLLSLISGFLTADKGLIFLNNQNHTSTTIDKRPISILFQENNLFSHLTIEQNIGLGLNPSLKLTPSQKISQLEIAKKMGIENYLQRLPAKLSGGQRQRAALARCFLRSQPILLLDEPFSSLDPALRHEILQLLDEICTERQITLLMVSHNLADAACIAKRTLLIVEGKIYYDGSTHDLLTGNTPEASVLGIQPIF</sequence>
<dbReference type="GO" id="GO:0016020">
    <property type="term" value="C:membrane"/>
    <property type="evidence" value="ECO:0007669"/>
    <property type="project" value="InterPro"/>
</dbReference>
<keyword evidence="6" id="KW-1278">Translocase</keyword>
<dbReference type="InterPro" id="IPR003593">
    <property type="entry name" value="AAA+_ATPase"/>
</dbReference>
<gene>
    <name evidence="8" type="primary">thiQ</name>
    <name evidence="8" type="ORF">BA171_00565</name>
</gene>
<organism evidence="8 9">
    <name type="scientific">Candidatus Hamiltonella defensa</name>
    <name type="common">Bemisia tabaci</name>
    <dbReference type="NCBI Taxonomy" id="672795"/>
    <lineage>
        <taxon>Bacteria</taxon>
        <taxon>Pseudomonadati</taxon>
        <taxon>Pseudomonadota</taxon>
        <taxon>Gammaproteobacteria</taxon>
        <taxon>Enterobacterales</taxon>
        <taxon>Enterobacteriaceae</taxon>
        <taxon>aphid secondary symbionts</taxon>
        <taxon>Candidatus Williamhamiltonella</taxon>
    </lineage>
</organism>
<dbReference type="PANTHER" id="PTHR42781">
    <property type="entry name" value="SPERMIDINE/PUTRESCINE IMPORT ATP-BINDING PROTEIN POTA"/>
    <property type="match status" value="1"/>
</dbReference>
<dbReference type="SUPFAM" id="SSF52540">
    <property type="entry name" value="P-loop containing nucleoside triphosphate hydrolases"/>
    <property type="match status" value="1"/>
</dbReference>
<evidence type="ECO:0000313" key="9">
    <source>
        <dbReference type="Proteomes" id="UP000216438"/>
    </source>
</evidence>
<dbReference type="SMART" id="SM00382">
    <property type="entry name" value="AAA"/>
    <property type="match status" value="1"/>
</dbReference>
<keyword evidence="1" id="KW-0813">Transport</keyword>
<proteinExistence type="predicted"/>
<name>A0A249DWF8_9ENTR</name>
<evidence type="ECO:0000256" key="5">
    <source>
        <dbReference type="ARBA" id="ARBA00022840"/>
    </source>
</evidence>
<accession>A0A249DWF8</accession>
<dbReference type="Gene3D" id="3.40.50.300">
    <property type="entry name" value="P-loop containing nucleotide triphosphate hydrolases"/>
    <property type="match status" value="1"/>
</dbReference>
<evidence type="ECO:0000256" key="1">
    <source>
        <dbReference type="ARBA" id="ARBA00022448"/>
    </source>
</evidence>
<reference evidence="8 9" key="2">
    <citation type="submission" date="2017-09" db="EMBL/GenBank/DDBJ databases">
        <title>The genome of whitefly Bemisia tabaci, a global crop pest, provides novel insights into virus transmission, host adaptation and insecticide resistance.</title>
        <authorList>
            <person name="Kaur N."/>
            <person name="Kliot A."/>
            <person name="Pinheiro P.V."/>
            <person name="Luan J."/>
            <person name="Zheng Y."/>
            <person name="Liu W."/>
            <person name="Sun H."/>
            <person name="Yang X."/>
            <person name="Xu Y."/>
            <person name="Luo Y."/>
            <person name="Kruse A."/>
            <person name="Fisher T.W."/>
            <person name="Nelson D.R."/>
            <person name="Elimelech M."/>
            <person name="MacCoss M."/>
            <person name="Johnson R."/>
            <person name="Cohen E."/>
            <person name="Hunter W.B."/>
            <person name="Brown J.K."/>
            <person name="Jander G."/>
            <person name="Cilia M."/>
            <person name="Douglas A.E."/>
            <person name="Ghanim M."/>
            <person name="Simmons A.M."/>
            <person name="Wintermantel W.M."/>
            <person name="Ling K.-S."/>
            <person name="Fei Z."/>
        </authorList>
    </citation>
    <scope>NUCLEOTIDE SEQUENCE [LARGE SCALE GENOMIC DNA]</scope>
    <source>
        <strain evidence="8 9">MEAM1</strain>
    </source>
</reference>
<keyword evidence="2" id="KW-1003">Cell membrane</keyword>
<evidence type="ECO:0000313" key="8">
    <source>
        <dbReference type="EMBL" id="ASX25709.1"/>
    </source>
</evidence>
<dbReference type="Pfam" id="PF00005">
    <property type="entry name" value="ABC_tran"/>
    <property type="match status" value="1"/>
</dbReference>
<dbReference type="PANTHER" id="PTHR42781:SF1">
    <property type="entry name" value="THIAMINE IMPORT ATP-BINDING PROTEIN THIQ"/>
    <property type="match status" value="1"/>
</dbReference>
<keyword evidence="4" id="KW-0547">Nucleotide-binding</keyword>
<keyword evidence="5 8" id="KW-0067">ATP-binding</keyword>
<dbReference type="GO" id="GO:0016887">
    <property type="term" value="F:ATP hydrolysis activity"/>
    <property type="evidence" value="ECO:0007669"/>
    <property type="project" value="InterPro"/>
</dbReference>
<evidence type="ECO:0000256" key="4">
    <source>
        <dbReference type="ARBA" id="ARBA00022741"/>
    </source>
</evidence>
<dbReference type="Proteomes" id="UP000216438">
    <property type="component" value="Chromosome"/>
</dbReference>
<reference evidence="9" key="1">
    <citation type="submission" date="2016-06" db="EMBL/GenBank/DDBJ databases">
        <authorList>
            <person name="Chen W."/>
            <person name="Hasegawa D.K."/>
        </authorList>
    </citation>
    <scope>NUCLEOTIDE SEQUENCE [LARGE SCALE GENOMIC DNA]</scope>
    <source>
        <strain evidence="9">MEAM1</strain>
    </source>
</reference>
<evidence type="ECO:0000256" key="6">
    <source>
        <dbReference type="ARBA" id="ARBA00022967"/>
    </source>
</evidence>
<keyword evidence="7" id="KW-0472">Membrane</keyword>
<dbReference type="PROSITE" id="PS50893">
    <property type="entry name" value="ABC_TRANSPORTER_2"/>
    <property type="match status" value="1"/>
</dbReference>
<dbReference type="GO" id="GO:0042626">
    <property type="term" value="F:ATPase-coupled transmembrane transporter activity"/>
    <property type="evidence" value="ECO:0007669"/>
    <property type="project" value="InterPro"/>
</dbReference>
<keyword evidence="3" id="KW-0997">Cell inner membrane</keyword>
<dbReference type="InterPro" id="IPR050093">
    <property type="entry name" value="ABC_SmlMolc_Importer"/>
</dbReference>
<dbReference type="EMBL" id="CP016303">
    <property type="protein sequence ID" value="ASX25709.1"/>
    <property type="molecule type" value="Genomic_DNA"/>
</dbReference>